<sequence length="700" mass="72880">MGQEHARRREHAREHPAPRPAAVPPTSAHDAVIGLQRAAGNRAVAVSLERGRRPAAPVVQRVHVDGAFDENLLQPYDARNRSTRALTPHVYSQDVHYDLTRGATQVDLVVKIRFVTPDDRQIPAADTARRTYIANMCAGVEAAWGSKYVFVTKAHPPPPATGTGTTPAPGAAAPTPVPASGTTAPPEPGTAAPPAAVDVRLPVKFKATPEYSPTDDGTMPIVHVHPQTEAADSSRPGKRIDSGNWFMNMGDYDTGDPNEAVKTAAHEYGHLLGIPDEYSQSNTQMHKLMHQASPTLAAGEDQRLDDAATKYMVLRAMAPSLAQHARAGAARATKAIGAKRAHLEQEVRAAIAGLWSDAGVIDAVKAEVGPQLTAGGHPALVGRVDALLRHQGAGVDTGRIARTIVKQQIGAKSIETLVLSALRKAIFSAQRVAIPITNASGQASTMNVEIGTSQTVNKAASGGALNQAAEKVAGATMDAPAGKGGKAPPSLRPSGSFVSELQALTATWTAGADTLGAQAAAIKGKAGDDYRTWALDATSAADETQLAKFLGGVAESLSLSLGGEAINTFLNSTFATMMQGQIDAITAAVQTEIDSHRTATPTGTSAAPVAAPDPRVAAAVAKVSAKMRALQAAPGTAVPGAKMTGETAAPTTQHTSFTVMSMMGAGNEGGLRIDYLAKILDQFNTQFKKPEEDAFKTETT</sequence>
<dbReference type="InterPro" id="IPR024079">
    <property type="entry name" value="MetalloPept_cat_dom_sf"/>
</dbReference>
<gene>
    <name evidence="2" type="ORF">RM445_10535</name>
</gene>
<feature type="compositionally biased region" description="Basic and acidic residues" evidence="1">
    <location>
        <begin position="1"/>
        <end position="17"/>
    </location>
</feature>
<accession>A0ABU2NBC5</accession>
<dbReference type="Gene3D" id="3.40.390.10">
    <property type="entry name" value="Collagenase (Catalytic Domain)"/>
    <property type="match status" value="1"/>
</dbReference>
<reference evidence="3" key="1">
    <citation type="submission" date="2023-07" db="EMBL/GenBank/DDBJ databases">
        <title>30 novel species of actinomycetes from the DSMZ collection.</title>
        <authorList>
            <person name="Nouioui I."/>
        </authorList>
    </citation>
    <scope>NUCLEOTIDE SEQUENCE [LARGE SCALE GENOMIC DNA]</scope>
    <source>
        <strain evidence="3">DSM 45834</strain>
    </source>
</reference>
<evidence type="ECO:0000313" key="2">
    <source>
        <dbReference type="EMBL" id="MDT0349959.1"/>
    </source>
</evidence>
<evidence type="ECO:0000256" key="1">
    <source>
        <dbReference type="SAM" id="MobiDB-lite"/>
    </source>
</evidence>
<evidence type="ECO:0000313" key="3">
    <source>
        <dbReference type="Proteomes" id="UP001183202"/>
    </source>
</evidence>
<protein>
    <submittedName>
        <fullName evidence="2">Uncharacterized protein</fullName>
    </submittedName>
</protein>
<dbReference type="Proteomes" id="UP001183202">
    <property type="component" value="Unassembled WGS sequence"/>
</dbReference>
<comment type="caution">
    <text evidence="2">The sequence shown here is derived from an EMBL/GenBank/DDBJ whole genome shotgun (WGS) entry which is preliminary data.</text>
</comment>
<organism evidence="2 3">
    <name type="scientific">Pseudonocardia charpentierae</name>
    <dbReference type="NCBI Taxonomy" id="3075545"/>
    <lineage>
        <taxon>Bacteria</taxon>
        <taxon>Bacillati</taxon>
        <taxon>Actinomycetota</taxon>
        <taxon>Actinomycetes</taxon>
        <taxon>Pseudonocardiales</taxon>
        <taxon>Pseudonocardiaceae</taxon>
        <taxon>Pseudonocardia</taxon>
    </lineage>
</organism>
<feature type="region of interest" description="Disordered" evidence="1">
    <location>
        <begin position="1"/>
        <end position="27"/>
    </location>
</feature>
<keyword evidence="3" id="KW-1185">Reference proteome</keyword>
<feature type="region of interest" description="Disordered" evidence="1">
    <location>
        <begin position="159"/>
        <end position="194"/>
    </location>
</feature>
<dbReference type="RefSeq" id="WP_311555987.1">
    <property type="nucleotide sequence ID" value="NZ_JAVREJ010000005.1"/>
</dbReference>
<dbReference type="EMBL" id="JAVREJ010000005">
    <property type="protein sequence ID" value="MDT0349959.1"/>
    <property type="molecule type" value="Genomic_DNA"/>
</dbReference>
<dbReference type="SUPFAM" id="SSF55486">
    <property type="entry name" value="Metalloproteases ('zincins'), catalytic domain"/>
    <property type="match status" value="1"/>
</dbReference>
<name>A0ABU2NBC5_9PSEU</name>
<proteinExistence type="predicted"/>
<feature type="compositionally biased region" description="Low complexity" evidence="1">
    <location>
        <begin position="161"/>
        <end position="194"/>
    </location>
</feature>